<evidence type="ECO:0000313" key="2">
    <source>
        <dbReference type="Proteomes" id="UP000196878"/>
    </source>
</evidence>
<accession>A0A212ACH1</accession>
<keyword evidence="2" id="KW-1185">Reference proteome</keyword>
<protein>
    <submittedName>
        <fullName evidence="1">Uncharacterized protein</fullName>
    </submittedName>
</protein>
<proteinExistence type="predicted"/>
<gene>
    <name evidence="1" type="ORF">CDV49_09015</name>
</gene>
<reference evidence="1 2" key="1">
    <citation type="submission" date="2016-12" db="EMBL/GenBank/DDBJ databases">
        <title>Comparison of Traditional DNA-DNA Hybridization with In Silico Genomic Analysis.</title>
        <authorList>
            <person name="Nicholson A.C."/>
            <person name="Humrighouse B.W."/>
            <person name="Graziano J."/>
            <person name="Lasker B."/>
            <person name="Whitney A.M."/>
            <person name="Mcquiston J.R."/>
        </authorList>
    </citation>
    <scope>NUCLEOTIDE SEQUENCE [LARGE SCALE GENOMIC DNA]</scope>
    <source>
        <strain evidence="1 2">H2240</strain>
    </source>
</reference>
<dbReference type="AlphaFoldDB" id="A0A212ACH1"/>
<comment type="caution">
    <text evidence="1">The sequence shown here is derived from an EMBL/GenBank/DDBJ whole genome shotgun (WGS) entry which is preliminary data.</text>
</comment>
<name>A0A212ACH1_9RHOB</name>
<dbReference type="EMBL" id="NIPW01000011">
    <property type="protein sequence ID" value="OWJ78551.1"/>
    <property type="molecule type" value="Genomic_DNA"/>
</dbReference>
<sequence length="77" mass="8714">MQRVIDPHAQIIEAISILQAFCDARAAEQAQLSAAEHPVFGDNHFAFQGMERAIKMLIDVLPELEDRLFARQPEKLI</sequence>
<evidence type="ECO:0000313" key="1">
    <source>
        <dbReference type="EMBL" id="OWJ78551.1"/>
    </source>
</evidence>
<organism evidence="1 2">
    <name type="scientific">Haematobacter genomosp. 1</name>
    <dbReference type="NCBI Taxonomy" id="366618"/>
    <lineage>
        <taxon>Bacteria</taxon>
        <taxon>Pseudomonadati</taxon>
        <taxon>Pseudomonadota</taxon>
        <taxon>Alphaproteobacteria</taxon>
        <taxon>Rhodobacterales</taxon>
        <taxon>Paracoccaceae</taxon>
        <taxon>Haematobacter</taxon>
    </lineage>
</organism>
<dbReference type="Proteomes" id="UP000196878">
    <property type="component" value="Unassembled WGS sequence"/>
</dbReference>